<dbReference type="SUPFAM" id="SSF52172">
    <property type="entry name" value="CheY-like"/>
    <property type="match status" value="2"/>
</dbReference>
<dbReference type="PRINTS" id="PR00344">
    <property type="entry name" value="BCTRLSENSOR"/>
</dbReference>
<dbReference type="SMART" id="SM00448">
    <property type="entry name" value="REC"/>
    <property type="match status" value="2"/>
</dbReference>
<dbReference type="PROSITE" id="PS50109">
    <property type="entry name" value="HIS_KIN"/>
    <property type="match status" value="1"/>
</dbReference>
<dbReference type="Pfam" id="PF00512">
    <property type="entry name" value="HisKA"/>
    <property type="match status" value="1"/>
</dbReference>
<dbReference type="SMART" id="SM00388">
    <property type="entry name" value="HisKA"/>
    <property type="match status" value="1"/>
</dbReference>
<dbReference type="InterPro" id="IPR036097">
    <property type="entry name" value="HisK_dim/P_sf"/>
</dbReference>
<evidence type="ECO:0000256" key="5">
    <source>
        <dbReference type="ARBA" id="ARBA00022553"/>
    </source>
</evidence>
<dbReference type="GO" id="GO:0009927">
    <property type="term" value="F:histidine phosphotransfer kinase activity"/>
    <property type="evidence" value="ECO:0007669"/>
    <property type="project" value="TreeGrafter"/>
</dbReference>
<dbReference type="CDD" id="cd16922">
    <property type="entry name" value="HATPase_EvgS-ArcB-TorS-like"/>
    <property type="match status" value="1"/>
</dbReference>
<evidence type="ECO:0000256" key="8">
    <source>
        <dbReference type="ARBA" id="ARBA00023012"/>
    </source>
</evidence>
<dbReference type="PROSITE" id="PS50885">
    <property type="entry name" value="HAMP"/>
    <property type="match status" value="1"/>
</dbReference>
<evidence type="ECO:0000256" key="11">
    <source>
        <dbReference type="SAM" id="Coils"/>
    </source>
</evidence>
<dbReference type="SMART" id="SM00304">
    <property type="entry name" value="HAMP"/>
    <property type="match status" value="1"/>
</dbReference>
<dbReference type="InterPro" id="IPR003660">
    <property type="entry name" value="HAMP_dom"/>
</dbReference>
<dbReference type="InterPro" id="IPR001789">
    <property type="entry name" value="Sig_transdc_resp-reg_receiver"/>
</dbReference>
<dbReference type="Gene3D" id="1.10.287.130">
    <property type="match status" value="1"/>
</dbReference>
<evidence type="ECO:0000259" key="15">
    <source>
        <dbReference type="PROSITE" id="PS50885"/>
    </source>
</evidence>
<keyword evidence="5 10" id="KW-0597">Phosphoprotein</keyword>
<comment type="caution">
    <text evidence="16">The sequence shown here is derived from an EMBL/GenBank/DDBJ whole genome shotgun (WGS) entry which is preliminary data.</text>
</comment>
<evidence type="ECO:0000256" key="7">
    <source>
        <dbReference type="ARBA" id="ARBA00022777"/>
    </source>
</evidence>
<keyword evidence="12" id="KW-0472">Membrane</keyword>
<evidence type="ECO:0000256" key="12">
    <source>
        <dbReference type="SAM" id="Phobius"/>
    </source>
</evidence>
<accession>A0A2A6RNP3</accession>
<gene>
    <name evidence="16" type="ORF">CJ255_02180</name>
</gene>
<protein>
    <recommendedName>
        <fullName evidence="9">Circadian input-output histidine kinase CikA</fullName>
        <ecNumber evidence="4">2.7.13.3</ecNumber>
    </recommendedName>
</protein>
<dbReference type="FunFam" id="3.30.565.10:FF:000010">
    <property type="entry name" value="Sensor histidine kinase RcsC"/>
    <property type="match status" value="1"/>
</dbReference>
<feature type="domain" description="HAMP" evidence="15">
    <location>
        <begin position="340"/>
        <end position="392"/>
    </location>
</feature>
<dbReference type="AlphaFoldDB" id="A0A2A6RNP3"/>
<dbReference type="SUPFAM" id="SSF55874">
    <property type="entry name" value="ATPase domain of HSP90 chaperone/DNA topoisomerase II/histidine kinase"/>
    <property type="match status" value="1"/>
</dbReference>
<dbReference type="SMART" id="SM00387">
    <property type="entry name" value="HATPase_c"/>
    <property type="match status" value="1"/>
</dbReference>
<evidence type="ECO:0000256" key="9">
    <source>
        <dbReference type="ARBA" id="ARBA00074306"/>
    </source>
</evidence>
<dbReference type="InterPro" id="IPR011006">
    <property type="entry name" value="CheY-like_superfamily"/>
</dbReference>
<dbReference type="Pfam" id="PF02518">
    <property type="entry name" value="HATPase_c"/>
    <property type="match status" value="1"/>
</dbReference>
<dbReference type="InterPro" id="IPR003661">
    <property type="entry name" value="HisK_dim/P_dom"/>
</dbReference>
<dbReference type="InterPro" id="IPR003594">
    <property type="entry name" value="HATPase_dom"/>
</dbReference>
<dbReference type="RefSeq" id="WP_097642459.1">
    <property type="nucleotide sequence ID" value="NZ_NQWI01000005.1"/>
</dbReference>
<dbReference type="Pfam" id="PF00072">
    <property type="entry name" value="Response_reg"/>
    <property type="match status" value="2"/>
</dbReference>
<organism evidence="16 17">
    <name type="scientific">Candidatus Viridilinea mediisalina</name>
    <dbReference type="NCBI Taxonomy" id="2024553"/>
    <lineage>
        <taxon>Bacteria</taxon>
        <taxon>Bacillati</taxon>
        <taxon>Chloroflexota</taxon>
        <taxon>Chloroflexia</taxon>
        <taxon>Chloroflexales</taxon>
        <taxon>Chloroflexineae</taxon>
        <taxon>Oscillochloridaceae</taxon>
        <taxon>Candidatus Viridilinea</taxon>
    </lineage>
</organism>
<comment type="catalytic activity">
    <reaction evidence="1">
        <text>ATP + protein L-histidine = ADP + protein N-phospho-L-histidine.</text>
        <dbReference type="EC" id="2.7.13.3"/>
    </reaction>
</comment>
<keyword evidence="7" id="KW-0418">Kinase</keyword>
<dbReference type="InterPro" id="IPR005467">
    <property type="entry name" value="His_kinase_dom"/>
</dbReference>
<feature type="domain" description="Histidine kinase" evidence="13">
    <location>
        <begin position="439"/>
        <end position="660"/>
    </location>
</feature>
<evidence type="ECO:0000256" key="2">
    <source>
        <dbReference type="ARBA" id="ARBA00004370"/>
    </source>
</evidence>
<dbReference type="CDD" id="cd17574">
    <property type="entry name" value="REC_OmpR"/>
    <property type="match status" value="1"/>
</dbReference>
<dbReference type="PROSITE" id="PS50110">
    <property type="entry name" value="RESPONSE_REGULATORY"/>
    <property type="match status" value="2"/>
</dbReference>
<evidence type="ECO:0000259" key="14">
    <source>
        <dbReference type="PROSITE" id="PS50110"/>
    </source>
</evidence>
<dbReference type="CDD" id="cd00082">
    <property type="entry name" value="HisKA"/>
    <property type="match status" value="1"/>
</dbReference>
<keyword evidence="6" id="KW-0808">Transferase</keyword>
<evidence type="ECO:0000313" key="16">
    <source>
        <dbReference type="EMBL" id="PDW04724.1"/>
    </source>
</evidence>
<keyword evidence="12" id="KW-0812">Transmembrane</keyword>
<dbReference type="PANTHER" id="PTHR43047">
    <property type="entry name" value="TWO-COMPONENT HISTIDINE PROTEIN KINASE"/>
    <property type="match status" value="1"/>
</dbReference>
<evidence type="ECO:0000256" key="1">
    <source>
        <dbReference type="ARBA" id="ARBA00000085"/>
    </source>
</evidence>
<dbReference type="GO" id="GO:0005886">
    <property type="term" value="C:plasma membrane"/>
    <property type="evidence" value="ECO:0007669"/>
    <property type="project" value="TreeGrafter"/>
</dbReference>
<comment type="similarity">
    <text evidence="3">In the N-terminal section; belongs to the phytochrome family.</text>
</comment>
<sequence length="937" mass="104094">MGIRPAMNRLRYPEKFVLISLLFLLPLVVTMGFMVAEQNVRIRFAQQEIAGATYLRALNEVYLATLLHRHEVLRALTLGITVEALPHTRQRVEQSMAALRPLQATYGARLQTSELFEQIETGWADLRDDDMRGSALDGYDRYQQLIVDQRMLIATVGDNSNLILDPDLDSYYMMDAVLLRLPEAQELMARILLINENLVPQEHRIADRRTEIIMQLSLLRANSERLQRNLATSYAHTNWTALEALLEPEVQHYLSLVDTMLRAYQAAATEQGRLLGTRELVDLGQAALEAADQLSAATSPALETLLTMRINALQQRQGFTILFSLLLLVLAYATGIRLMRSISGPLNELLRATQRLAAGDLSVQVQTSGQSEVAMVGHAFNQMAQEIRANRDLLEQRVIERTHELANSARAAEEARIAAEEARATAEEATRAKSIFLANMSHELRTPLNAIIGYAEMLEDEAADFGYDDFTPDLAKIRVAGRQLLALINDVLDISKIEAGRMELHLDRFALNTMIGDVVSTITPLAEQNGNRLLVRGDTSGTLYNDLTRLRQSLLNLLSNAAKFTANGKITLEIENQNINSIEYLCLRVHDTGIGIDSEKIGQLFREFTQGDSSTTRKYGGTGLGLVLSRRFCQMMGGDIIVSSTLGEGSTFTIVVPREVRPEDAVAHLVASSDAAPDGPERGVVLVIDDDPVTSDLLQRTLTREGLRVVTAISGAEGLARARAERPDVITLDVLLRDADGWQILAALKADPELADIPVVMLTILDERSTGFSLGAADYLTKPVDRRRLIELVGRYCTSDVEASEEQPAILVIEDDPTTREILCRTLDQAGWKTREAANGRLGLSAVAEARPRLILLDLMMPELDGFGFLNELRSQPDYIDIPVIVVTAMDLTHEDRVMLTTSAQRIMQKGAYERDQLLGEVRTLVATYARHDQRER</sequence>
<dbReference type="SUPFAM" id="SSF47384">
    <property type="entry name" value="Homodimeric domain of signal transducing histidine kinase"/>
    <property type="match status" value="1"/>
</dbReference>
<keyword evidence="12" id="KW-1133">Transmembrane helix</keyword>
<evidence type="ECO:0000256" key="6">
    <source>
        <dbReference type="ARBA" id="ARBA00022679"/>
    </source>
</evidence>
<evidence type="ECO:0000256" key="3">
    <source>
        <dbReference type="ARBA" id="ARBA00006402"/>
    </source>
</evidence>
<evidence type="ECO:0000259" key="13">
    <source>
        <dbReference type="PROSITE" id="PS50109"/>
    </source>
</evidence>
<feature type="transmembrane region" description="Helical" evidence="12">
    <location>
        <begin position="318"/>
        <end position="339"/>
    </location>
</feature>
<evidence type="ECO:0000256" key="10">
    <source>
        <dbReference type="PROSITE-ProRule" id="PRU00169"/>
    </source>
</evidence>
<dbReference type="SUPFAM" id="SSF158472">
    <property type="entry name" value="HAMP domain-like"/>
    <property type="match status" value="1"/>
</dbReference>
<proteinExistence type="inferred from homology"/>
<reference evidence="17" key="1">
    <citation type="submission" date="2017-08" db="EMBL/GenBank/DDBJ databases">
        <authorList>
            <person name="Grouzdev D.S."/>
            <person name="Gaisin V.A."/>
            <person name="Rysina M.S."/>
            <person name="Gorlenko V.M."/>
        </authorList>
    </citation>
    <scope>NUCLEOTIDE SEQUENCE [LARGE SCALE GENOMIC DNA]</scope>
    <source>
        <strain evidence="17">Kir15-3F</strain>
    </source>
</reference>
<dbReference type="Gene3D" id="6.10.340.10">
    <property type="match status" value="1"/>
</dbReference>
<dbReference type="InterPro" id="IPR036890">
    <property type="entry name" value="HATPase_C_sf"/>
</dbReference>
<dbReference type="PANTHER" id="PTHR43047:SF72">
    <property type="entry name" value="OSMOSENSING HISTIDINE PROTEIN KINASE SLN1"/>
    <property type="match status" value="1"/>
</dbReference>
<dbReference type="EMBL" id="NQWI01000005">
    <property type="protein sequence ID" value="PDW04724.1"/>
    <property type="molecule type" value="Genomic_DNA"/>
</dbReference>
<dbReference type="Proteomes" id="UP000220527">
    <property type="component" value="Unassembled WGS sequence"/>
</dbReference>
<feature type="transmembrane region" description="Helical" evidence="12">
    <location>
        <begin position="16"/>
        <end position="36"/>
    </location>
</feature>
<evidence type="ECO:0000313" key="17">
    <source>
        <dbReference type="Proteomes" id="UP000220527"/>
    </source>
</evidence>
<dbReference type="InterPro" id="IPR004358">
    <property type="entry name" value="Sig_transdc_His_kin-like_C"/>
</dbReference>
<dbReference type="Pfam" id="PF00672">
    <property type="entry name" value="HAMP"/>
    <property type="match status" value="1"/>
</dbReference>
<keyword evidence="17" id="KW-1185">Reference proteome</keyword>
<keyword evidence="8" id="KW-0902">Two-component regulatory system</keyword>
<name>A0A2A6RNP3_9CHLR</name>
<dbReference type="GO" id="GO:0000155">
    <property type="term" value="F:phosphorelay sensor kinase activity"/>
    <property type="evidence" value="ECO:0007669"/>
    <property type="project" value="InterPro"/>
</dbReference>
<dbReference type="OrthoDB" id="9809348at2"/>
<feature type="coiled-coil region" evidence="11">
    <location>
        <begin position="405"/>
        <end position="432"/>
    </location>
</feature>
<feature type="modified residue" description="4-aspartylphosphate" evidence="10">
    <location>
        <position position="733"/>
    </location>
</feature>
<dbReference type="EC" id="2.7.13.3" evidence="4"/>
<feature type="modified residue" description="4-aspartylphosphate" evidence="10">
    <location>
        <position position="858"/>
    </location>
</feature>
<dbReference type="Gene3D" id="3.40.50.2300">
    <property type="match status" value="2"/>
</dbReference>
<keyword evidence="11" id="KW-0175">Coiled coil</keyword>
<dbReference type="CDD" id="cd06225">
    <property type="entry name" value="HAMP"/>
    <property type="match status" value="1"/>
</dbReference>
<feature type="domain" description="Response regulatory" evidence="14">
    <location>
        <begin position="809"/>
        <end position="925"/>
    </location>
</feature>
<comment type="subcellular location">
    <subcellularLocation>
        <location evidence="2">Membrane</location>
    </subcellularLocation>
</comment>
<dbReference type="Gene3D" id="3.30.565.10">
    <property type="entry name" value="Histidine kinase-like ATPase, C-terminal domain"/>
    <property type="match status" value="1"/>
</dbReference>
<evidence type="ECO:0000256" key="4">
    <source>
        <dbReference type="ARBA" id="ARBA00012438"/>
    </source>
</evidence>
<feature type="domain" description="Response regulatory" evidence="14">
    <location>
        <begin position="684"/>
        <end position="797"/>
    </location>
</feature>